<sequence>MAPPSLPTDQSVMTASVKRKPGRPSGRRTTQNSPKTRGTTSLKRTSTQLKPPLARKTQRADTPTTRNPRAKSSSPPDGAWRWWSGSHVEEGN</sequence>
<accession>A0A8S9PWF9</accession>
<proteinExistence type="predicted"/>
<comment type="caution">
    <text evidence="2">The sequence shown here is derived from an EMBL/GenBank/DDBJ whole genome shotgun (WGS) entry which is preliminary data.</text>
</comment>
<reference evidence="2" key="1">
    <citation type="submission" date="2019-12" db="EMBL/GenBank/DDBJ databases">
        <title>Genome sequencing and annotation of Brassica cretica.</title>
        <authorList>
            <person name="Studholme D.J."/>
            <person name="Sarris P."/>
        </authorList>
    </citation>
    <scope>NUCLEOTIDE SEQUENCE</scope>
    <source>
        <strain evidence="2">PFS-109/04</strain>
        <tissue evidence="2">Leaf</tissue>
    </source>
</reference>
<feature type="compositionally biased region" description="Polar residues" evidence="1">
    <location>
        <begin position="27"/>
        <end position="49"/>
    </location>
</feature>
<name>A0A8S9PWF9_BRACR</name>
<dbReference type="AlphaFoldDB" id="A0A8S9PWF9"/>
<organism evidence="2 3">
    <name type="scientific">Brassica cretica</name>
    <name type="common">Mustard</name>
    <dbReference type="NCBI Taxonomy" id="69181"/>
    <lineage>
        <taxon>Eukaryota</taxon>
        <taxon>Viridiplantae</taxon>
        <taxon>Streptophyta</taxon>
        <taxon>Embryophyta</taxon>
        <taxon>Tracheophyta</taxon>
        <taxon>Spermatophyta</taxon>
        <taxon>Magnoliopsida</taxon>
        <taxon>eudicotyledons</taxon>
        <taxon>Gunneridae</taxon>
        <taxon>Pentapetalae</taxon>
        <taxon>rosids</taxon>
        <taxon>malvids</taxon>
        <taxon>Brassicales</taxon>
        <taxon>Brassicaceae</taxon>
        <taxon>Brassiceae</taxon>
        <taxon>Brassica</taxon>
    </lineage>
</organism>
<evidence type="ECO:0000313" key="3">
    <source>
        <dbReference type="Proteomes" id="UP000712600"/>
    </source>
</evidence>
<dbReference type="EMBL" id="QGKX02001347">
    <property type="protein sequence ID" value="KAF3524130.1"/>
    <property type="molecule type" value="Genomic_DNA"/>
</dbReference>
<evidence type="ECO:0000313" key="2">
    <source>
        <dbReference type="EMBL" id="KAF3524130.1"/>
    </source>
</evidence>
<gene>
    <name evidence="2" type="ORF">F2Q69_00051901</name>
</gene>
<evidence type="ECO:0000256" key="1">
    <source>
        <dbReference type="SAM" id="MobiDB-lite"/>
    </source>
</evidence>
<dbReference type="Proteomes" id="UP000712600">
    <property type="component" value="Unassembled WGS sequence"/>
</dbReference>
<protein>
    <submittedName>
        <fullName evidence="2">Uncharacterized protein</fullName>
    </submittedName>
</protein>
<feature type="region of interest" description="Disordered" evidence="1">
    <location>
        <begin position="1"/>
        <end position="92"/>
    </location>
</feature>
<feature type="compositionally biased region" description="Polar residues" evidence="1">
    <location>
        <begin position="60"/>
        <end position="75"/>
    </location>
</feature>
<feature type="compositionally biased region" description="Basic residues" evidence="1">
    <location>
        <begin position="17"/>
        <end position="26"/>
    </location>
</feature>